<organism evidence="2 3">
    <name type="scientific">Desertihabitans brevis</name>
    <dbReference type="NCBI Taxonomy" id="2268447"/>
    <lineage>
        <taxon>Bacteria</taxon>
        <taxon>Bacillati</taxon>
        <taxon>Actinomycetota</taxon>
        <taxon>Actinomycetes</taxon>
        <taxon>Propionibacteriales</taxon>
        <taxon>Propionibacteriaceae</taxon>
        <taxon>Desertihabitans</taxon>
    </lineage>
</organism>
<evidence type="ECO:0000313" key="2">
    <source>
        <dbReference type="EMBL" id="RCK69907.1"/>
    </source>
</evidence>
<accession>A0A367YVZ1</accession>
<evidence type="ECO:0008006" key="4">
    <source>
        <dbReference type="Google" id="ProtNLM"/>
    </source>
</evidence>
<evidence type="ECO:0000313" key="3">
    <source>
        <dbReference type="Proteomes" id="UP000252770"/>
    </source>
</evidence>
<gene>
    <name evidence="2" type="ORF">DT076_07725</name>
</gene>
<dbReference type="SUPFAM" id="SSF52540">
    <property type="entry name" value="P-loop containing nucleoside triphosphate hydrolases"/>
    <property type="match status" value="1"/>
</dbReference>
<name>A0A367YVZ1_9ACTN</name>
<comment type="caution">
    <text evidence="2">The sequence shown here is derived from an EMBL/GenBank/DDBJ whole genome shotgun (WGS) entry which is preliminary data.</text>
</comment>
<keyword evidence="3" id="KW-1185">Reference proteome</keyword>
<protein>
    <recommendedName>
        <fullName evidence="4">ATP-binding protein</fullName>
    </recommendedName>
</protein>
<dbReference type="Proteomes" id="UP000252770">
    <property type="component" value="Unassembled WGS sequence"/>
</dbReference>
<proteinExistence type="predicted"/>
<dbReference type="AlphaFoldDB" id="A0A367YVZ1"/>
<dbReference type="EMBL" id="QOUI01000004">
    <property type="protein sequence ID" value="RCK69907.1"/>
    <property type="molecule type" value="Genomic_DNA"/>
</dbReference>
<sequence length="455" mass="49458">MRPQLYETRGDRPPPLLVGHDDRLRAWQHRLSDLRARGRAGADDVVLTASRGGGKSALLHWMAELARQQDVKVIRISGERLTESLAAACQALEEGKRGRRRWRLSGQDLSARLNLGVFTASAGVRTELREQELTRSPVQMAASLDALAAGRRRRDRGGLVVLVDDLHRATPEELRFLDATLSQLDRAHGQAPVTLVGAGDPSVWDRLRGDAERGVVDPEGVLRFDHLAPQLSPQDAYHAVAYPAHQLGVHWEPEAVRMVLQASEGHPAALQRYARGVWEQGHGLEPVTVEHAARGIAAVVDEHAVETSRRVAGLDDRQLDYLAAVCARGGTTTSADVRATLGSAGDPDAVRDALLGAGHLHRTRSGALTLANPADRRFVLELHARAVRERPPEVTAEPAGQRSVLGSALHSLRRITFPGAARRELDGSGTTTGDGTRRGARIRLPRRPGDRGVDR</sequence>
<feature type="region of interest" description="Disordered" evidence="1">
    <location>
        <begin position="420"/>
        <end position="455"/>
    </location>
</feature>
<dbReference type="InterPro" id="IPR027417">
    <property type="entry name" value="P-loop_NTPase"/>
</dbReference>
<dbReference type="RefSeq" id="WP_114126093.1">
    <property type="nucleotide sequence ID" value="NZ_QOUI01000004.1"/>
</dbReference>
<reference evidence="2 3" key="1">
    <citation type="submission" date="2018-07" db="EMBL/GenBank/DDBJ databases">
        <title>Desertimonas flava gen. nov. sp. nov.</title>
        <authorList>
            <person name="Liu S."/>
        </authorList>
    </citation>
    <scope>NUCLEOTIDE SEQUENCE [LARGE SCALE GENOMIC DNA]</scope>
    <source>
        <strain evidence="2 3">16Sb5-5</strain>
    </source>
</reference>
<evidence type="ECO:0000256" key="1">
    <source>
        <dbReference type="SAM" id="MobiDB-lite"/>
    </source>
</evidence>